<dbReference type="RefSeq" id="XP_019614320.1">
    <property type="nucleotide sequence ID" value="XM_019758761.1"/>
</dbReference>
<keyword evidence="7 9" id="KW-0472">Membrane</keyword>
<accession>A0A6P4XCR2</accession>
<dbReference type="KEGG" id="bbel:109462225"/>
<dbReference type="GO" id="GO:0006506">
    <property type="term" value="P:GPI anchor biosynthetic process"/>
    <property type="evidence" value="ECO:0007669"/>
    <property type="project" value="TreeGrafter"/>
</dbReference>
<keyword evidence="10" id="KW-1185">Reference proteome</keyword>
<dbReference type="PANTHER" id="PTHR22760:SF4">
    <property type="entry name" value="GPI MANNOSYLTRANSFERASE 3"/>
    <property type="match status" value="1"/>
</dbReference>
<dbReference type="OrthoDB" id="416834at2759"/>
<evidence type="ECO:0000256" key="8">
    <source>
        <dbReference type="ARBA" id="ARBA00093333"/>
    </source>
</evidence>
<dbReference type="Proteomes" id="UP000515135">
    <property type="component" value="Unplaced"/>
</dbReference>
<evidence type="ECO:0000256" key="9">
    <source>
        <dbReference type="RuleBase" id="RU363075"/>
    </source>
</evidence>
<comment type="function">
    <text evidence="8">Alpha-1,2-mannosyltransferase that catalyzes the transfer of the third mannose, via an alpha-1,2 bond, from a dolichol-phosphate-mannose (Dol-P-Man) to an alpha-D-Man-(1-&gt;6)-2-PEtn-alpha-D-Man-(1-&gt;4)-alpha-D-GlcN-(1-&gt;6)-(1-radyl,2-acyl-sn-glycero-3-phospho)-2-acyl-inositol intermediate to generate an alpha-D-Man-(1-&gt;2)-alpha-D-Man-(1-&gt;6)-2-PEtn-alpha-D-Man-(1-&gt;4)-alpha-D-GlcN-(1-&gt;6)-(1-radyl,2-acyl-sn-glycero-3-phospho)-2-acyl-inositol (also termed H6) and participates in the nineth step of the glycosylphosphatidylinositol-anchor biosynthesis. May also add the third mannose to an alpha-D-Man-(1-&gt;6)-alpha-D-Man-(1-&gt;4)-alpha-D-GlcN-(1-&gt;6)-(1-radyl,2-acyl-sn-glycero-3-phospho)-2-acyl-inositol (also termed H3) intermediate generating an alpha-D-Man-(1-&gt;2)-alpha-D-Man-(1-&gt;6)-alpha-D-Man-(1-&gt;4)-alpha-D-GlcN-(1-&gt;6)-(1-radyl,2-acyl-sn-glycero-3-phospho)-2-acyl-inositol (also termed H4).</text>
</comment>
<dbReference type="InterPro" id="IPR005599">
    <property type="entry name" value="GPI_mannosylTrfase"/>
</dbReference>
<feature type="transmembrane region" description="Helical" evidence="9">
    <location>
        <begin position="130"/>
        <end position="150"/>
    </location>
</feature>
<dbReference type="GO" id="GO:0000026">
    <property type="term" value="F:alpha-1,2-mannosyltransferase activity"/>
    <property type="evidence" value="ECO:0007669"/>
    <property type="project" value="TreeGrafter"/>
</dbReference>
<evidence type="ECO:0000256" key="3">
    <source>
        <dbReference type="ARBA" id="ARBA00022679"/>
    </source>
</evidence>
<evidence type="ECO:0000256" key="2">
    <source>
        <dbReference type="ARBA" id="ARBA00022676"/>
    </source>
</evidence>
<keyword evidence="5 9" id="KW-0256">Endoplasmic reticulum</keyword>
<comment type="similarity">
    <text evidence="9">Belongs to the glycosyltransferase 22 family.</text>
</comment>
<sequence length="196" mass="22474">MFYCGPRTLTNSMETVLTTAALYYYPWPQEASTRVSSKQVVIYLSLAALSCLVRPTAAIMWLPLCGLHLVSCRNKLHTFTLHFIPVGVGALAWSAVVDRIFYGKWVLVQYNFLEFNVLSDQGSFYGSHPWHWYLTQGFPVVMATQLFPFVFGAVKFWRKQKLVLLIVLWTVMVYSCLGHKEFRFIMPVLPLAMISC</sequence>
<feature type="non-terminal residue" evidence="11">
    <location>
        <position position="196"/>
    </location>
</feature>
<comment type="subcellular location">
    <subcellularLocation>
        <location evidence="1 9">Endoplasmic reticulum membrane</location>
        <topology evidence="1 9">Multi-pass membrane protein</topology>
    </subcellularLocation>
</comment>
<evidence type="ECO:0000313" key="10">
    <source>
        <dbReference type="Proteomes" id="UP000515135"/>
    </source>
</evidence>
<gene>
    <name evidence="11" type="primary">LOC109462225</name>
</gene>
<dbReference type="AlphaFoldDB" id="A0A6P4XCR2"/>
<name>A0A6P4XCR2_BRABE</name>
<dbReference type="PANTHER" id="PTHR22760">
    <property type="entry name" value="GLYCOSYLTRANSFERASE"/>
    <property type="match status" value="1"/>
</dbReference>
<evidence type="ECO:0000256" key="5">
    <source>
        <dbReference type="ARBA" id="ARBA00022824"/>
    </source>
</evidence>
<evidence type="ECO:0000256" key="7">
    <source>
        <dbReference type="ARBA" id="ARBA00023136"/>
    </source>
</evidence>
<evidence type="ECO:0000256" key="4">
    <source>
        <dbReference type="ARBA" id="ARBA00022692"/>
    </source>
</evidence>
<keyword evidence="3" id="KW-0808">Transferase</keyword>
<feature type="transmembrane region" description="Helical" evidence="9">
    <location>
        <begin position="76"/>
        <end position="96"/>
    </location>
</feature>
<organism evidence="10 11">
    <name type="scientific">Branchiostoma belcheri</name>
    <name type="common">Amphioxus</name>
    <dbReference type="NCBI Taxonomy" id="7741"/>
    <lineage>
        <taxon>Eukaryota</taxon>
        <taxon>Metazoa</taxon>
        <taxon>Chordata</taxon>
        <taxon>Cephalochordata</taxon>
        <taxon>Leptocardii</taxon>
        <taxon>Amphioxiformes</taxon>
        <taxon>Branchiostomatidae</taxon>
        <taxon>Branchiostoma</taxon>
    </lineage>
</organism>
<evidence type="ECO:0000256" key="1">
    <source>
        <dbReference type="ARBA" id="ARBA00004477"/>
    </source>
</evidence>
<protein>
    <recommendedName>
        <fullName evidence="9">Mannosyltransferase</fullName>
        <ecNumber evidence="9">2.4.1.-</ecNumber>
    </recommendedName>
</protein>
<keyword evidence="2 9" id="KW-0328">Glycosyltransferase</keyword>
<evidence type="ECO:0000313" key="11">
    <source>
        <dbReference type="RefSeq" id="XP_019614320.1"/>
    </source>
</evidence>
<keyword evidence="6 9" id="KW-1133">Transmembrane helix</keyword>
<evidence type="ECO:0000256" key="6">
    <source>
        <dbReference type="ARBA" id="ARBA00022989"/>
    </source>
</evidence>
<keyword evidence="4 9" id="KW-0812">Transmembrane</keyword>
<dbReference type="Pfam" id="PF03901">
    <property type="entry name" value="Glyco_transf_22"/>
    <property type="match status" value="1"/>
</dbReference>
<proteinExistence type="inferred from homology"/>
<feature type="transmembrane region" description="Helical" evidence="9">
    <location>
        <begin position="162"/>
        <end position="180"/>
    </location>
</feature>
<dbReference type="EC" id="2.4.1.-" evidence="9"/>
<comment type="caution">
    <text evidence="9">Lacks conserved residue(s) required for the propagation of feature annotation.</text>
</comment>
<dbReference type="GO" id="GO:0005789">
    <property type="term" value="C:endoplasmic reticulum membrane"/>
    <property type="evidence" value="ECO:0007669"/>
    <property type="project" value="UniProtKB-SubCell"/>
</dbReference>
<reference evidence="11" key="1">
    <citation type="submission" date="2025-08" db="UniProtKB">
        <authorList>
            <consortium name="RefSeq"/>
        </authorList>
    </citation>
    <scope>IDENTIFICATION</scope>
    <source>
        <tissue evidence="11">Gonad</tissue>
    </source>
</reference>
<dbReference type="GeneID" id="109462225"/>